<dbReference type="RefSeq" id="WP_184599773.1">
    <property type="nucleotide sequence ID" value="NZ_BMUP01000015.1"/>
</dbReference>
<dbReference type="EMBL" id="JACHXE010000015">
    <property type="protein sequence ID" value="MBB3081684.1"/>
    <property type="molecule type" value="Genomic_DNA"/>
</dbReference>
<dbReference type="Proteomes" id="UP000572907">
    <property type="component" value="Unassembled WGS sequence"/>
</dbReference>
<feature type="transmembrane region" description="Helical" evidence="2">
    <location>
        <begin position="6"/>
        <end position="27"/>
    </location>
</feature>
<evidence type="ECO:0000313" key="3">
    <source>
        <dbReference type="EMBL" id="MBB3081684.1"/>
    </source>
</evidence>
<comment type="caution">
    <text evidence="3">The sequence shown here is derived from an EMBL/GenBank/DDBJ whole genome shotgun (WGS) entry which is preliminary data.</text>
</comment>
<feature type="transmembrane region" description="Helical" evidence="2">
    <location>
        <begin position="90"/>
        <end position="115"/>
    </location>
</feature>
<keyword evidence="2" id="KW-0472">Membrane</keyword>
<proteinExistence type="predicted"/>
<reference evidence="3 4" key="1">
    <citation type="submission" date="2020-08" db="EMBL/GenBank/DDBJ databases">
        <title>Genomic Encyclopedia of Type Strains, Phase III (KMG-III): the genomes of soil and plant-associated and newly described type strains.</title>
        <authorList>
            <person name="Whitman W."/>
        </authorList>
    </citation>
    <scope>NUCLEOTIDE SEQUENCE [LARGE SCALE GENOMIC DNA]</scope>
    <source>
        <strain evidence="3 4">CECT 3237</strain>
    </source>
</reference>
<feature type="transmembrane region" description="Helical" evidence="2">
    <location>
        <begin position="48"/>
        <end position="70"/>
    </location>
</feature>
<feature type="compositionally biased region" description="Basic residues" evidence="1">
    <location>
        <begin position="154"/>
        <end position="164"/>
    </location>
</feature>
<keyword evidence="4" id="KW-1185">Reference proteome</keyword>
<feature type="region of interest" description="Disordered" evidence="1">
    <location>
        <begin position="151"/>
        <end position="172"/>
    </location>
</feature>
<organism evidence="3 4">
    <name type="scientific">Streptomyces violarus</name>
    <dbReference type="NCBI Taxonomy" id="67380"/>
    <lineage>
        <taxon>Bacteria</taxon>
        <taxon>Bacillati</taxon>
        <taxon>Actinomycetota</taxon>
        <taxon>Actinomycetes</taxon>
        <taxon>Kitasatosporales</taxon>
        <taxon>Streptomycetaceae</taxon>
        <taxon>Streptomyces</taxon>
    </lineage>
</organism>
<sequence length="172" mass="18978">MTDDFASTMVTVIPIVLIVGTAELQALMRMPELSDPSHIATPVRRAWLSVKVILKLILSLGWAALIFLHARVEVRLIFWLAAKDRKNDPALARDVVLTSVAGFLFVVSITTLLVAGRSLATGLLLISASREQAEPEAAADSPLRQTRLFYPAHRATRRPHRPPRRAGTTRAR</sequence>
<gene>
    <name evidence="3" type="ORF">FHS41_008242</name>
</gene>
<evidence type="ECO:0000256" key="1">
    <source>
        <dbReference type="SAM" id="MobiDB-lite"/>
    </source>
</evidence>
<keyword evidence="2" id="KW-0812">Transmembrane</keyword>
<name>A0A7W4ZZP2_9ACTN</name>
<evidence type="ECO:0000313" key="4">
    <source>
        <dbReference type="Proteomes" id="UP000572907"/>
    </source>
</evidence>
<accession>A0A7W4ZZP2</accession>
<keyword evidence="2" id="KW-1133">Transmembrane helix</keyword>
<dbReference type="AlphaFoldDB" id="A0A7W4ZZP2"/>
<protein>
    <submittedName>
        <fullName evidence="3">Uncharacterized protein</fullName>
    </submittedName>
</protein>
<evidence type="ECO:0000256" key="2">
    <source>
        <dbReference type="SAM" id="Phobius"/>
    </source>
</evidence>